<evidence type="ECO:0000313" key="3">
    <source>
        <dbReference type="Proteomes" id="UP000622797"/>
    </source>
</evidence>
<feature type="compositionally biased region" description="Polar residues" evidence="1">
    <location>
        <begin position="54"/>
        <end position="67"/>
    </location>
</feature>
<feature type="region of interest" description="Disordered" evidence="1">
    <location>
        <begin position="1"/>
        <end position="67"/>
    </location>
</feature>
<feature type="compositionally biased region" description="Basic residues" evidence="1">
    <location>
        <begin position="1"/>
        <end position="13"/>
    </location>
</feature>
<feature type="compositionally biased region" description="Low complexity" evidence="1">
    <location>
        <begin position="21"/>
        <end position="34"/>
    </location>
</feature>
<feature type="compositionally biased region" description="Polar residues" evidence="1">
    <location>
        <begin position="96"/>
        <end position="113"/>
    </location>
</feature>
<reference evidence="2" key="2">
    <citation type="submission" date="2020-05" db="EMBL/GenBank/DDBJ databases">
        <authorList>
            <person name="Kim H.-S."/>
            <person name="Proctor R.H."/>
            <person name="Brown D.W."/>
        </authorList>
    </citation>
    <scope>NUCLEOTIDE SEQUENCE</scope>
    <source>
        <strain evidence="2">NRRL 20472</strain>
    </source>
</reference>
<dbReference type="Proteomes" id="UP000622797">
    <property type="component" value="Unassembled WGS sequence"/>
</dbReference>
<reference evidence="2" key="1">
    <citation type="journal article" date="2020" name="BMC Genomics">
        <title>Correction to: Identification and distribution of gene clusters required for synthesis of sphingolipid metabolism inhibitors in diverse species of the filamentous fungus Fusarium.</title>
        <authorList>
            <person name="Kim H.S."/>
            <person name="Lohmar J.M."/>
            <person name="Busman M."/>
            <person name="Brown D.W."/>
            <person name="Naumann T.A."/>
            <person name="Divon H.H."/>
            <person name="Lysoe E."/>
            <person name="Uhlig S."/>
            <person name="Proctor R.H."/>
        </authorList>
    </citation>
    <scope>NUCLEOTIDE SEQUENCE</scope>
    <source>
        <strain evidence="2">NRRL 20472</strain>
    </source>
</reference>
<proteinExistence type="predicted"/>
<protein>
    <submittedName>
        <fullName evidence="2">Uncharacterized protein</fullName>
    </submittedName>
</protein>
<organism evidence="2 3">
    <name type="scientific">Fusarium sarcochroum</name>
    <dbReference type="NCBI Taxonomy" id="1208366"/>
    <lineage>
        <taxon>Eukaryota</taxon>
        <taxon>Fungi</taxon>
        <taxon>Dikarya</taxon>
        <taxon>Ascomycota</taxon>
        <taxon>Pezizomycotina</taxon>
        <taxon>Sordariomycetes</taxon>
        <taxon>Hypocreomycetidae</taxon>
        <taxon>Hypocreales</taxon>
        <taxon>Nectriaceae</taxon>
        <taxon>Fusarium</taxon>
        <taxon>Fusarium lateritium species complex</taxon>
    </lineage>
</organism>
<dbReference type="AlphaFoldDB" id="A0A8H4TS27"/>
<evidence type="ECO:0000256" key="1">
    <source>
        <dbReference type="SAM" id="MobiDB-lite"/>
    </source>
</evidence>
<dbReference type="EMBL" id="JABEXW010000518">
    <property type="protein sequence ID" value="KAF4962834.1"/>
    <property type="molecule type" value="Genomic_DNA"/>
</dbReference>
<evidence type="ECO:0000313" key="2">
    <source>
        <dbReference type="EMBL" id="KAF4962834.1"/>
    </source>
</evidence>
<name>A0A8H4TS27_9HYPO</name>
<sequence length="296" mass="33782">MTRAKQAARKRYRQAQNRGSQAPQAPQAHQAPQAFQSVPATSHENYHSRPRGFTLQQIGGPTGPRFQQSRVQNSVQLQGLDPQRNYLPRAPETNHAHQQPTAFHNSQHQLQQGAHTFHNDTRIQSNRDLQRMAAFQGSNVQRNHVLPSSASQQVDILAAPSMQNAHTNTAAPYETGFDLQHQMDFGDGFTEFMETEFTLDGQMDPGTIQDGTHQSVHPTLCQYEIRHSPPDDNHDDGLGQEEMRDVEQKLRDLEQKFDRKFESLESRLEEKGRNECHLVPIQDTSIAYSWYRQRPS</sequence>
<comment type="caution">
    <text evidence="2">The sequence shown here is derived from an EMBL/GenBank/DDBJ whole genome shotgun (WGS) entry which is preliminary data.</text>
</comment>
<accession>A0A8H4TS27</accession>
<gene>
    <name evidence="2" type="ORF">FSARC_9117</name>
</gene>
<keyword evidence="3" id="KW-1185">Reference proteome</keyword>
<feature type="region of interest" description="Disordered" evidence="1">
    <location>
        <begin position="84"/>
        <end position="113"/>
    </location>
</feature>